<comment type="pathway">
    <text evidence="3">Carbohydrate biosynthesis; gluconeogenesis.</text>
</comment>
<protein>
    <recommendedName>
        <fullName evidence="3">Triosephosphate isomerase</fullName>
        <ecNumber evidence="3">5.3.1.1</ecNumber>
    </recommendedName>
</protein>
<comment type="pathway">
    <text evidence="3">Carbohydrate degradation; glycolysis; D-glyceraldehyde 3-phosphate from glycerone phosphate: step 1/1.</text>
</comment>
<dbReference type="Pfam" id="PF00121">
    <property type="entry name" value="TIM"/>
    <property type="match status" value="1"/>
</dbReference>
<dbReference type="GO" id="GO:0006096">
    <property type="term" value="P:glycolytic process"/>
    <property type="evidence" value="ECO:0007669"/>
    <property type="project" value="UniProtKB-UniPathway"/>
</dbReference>
<keyword evidence="3" id="KW-0312">Gluconeogenesis</keyword>
<evidence type="ECO:0000256" key="3">
    <source>
        <dbReference type="RuleBase" id="RU363013"/>
    </source>
</evidence>
<dbReference type="CDD" id="cd00311">
    <property type="entry name" value="TIM"/>
    <property type="match status" value="1"/>
</dbReference>
<dbReference type="SUPFAM" id="SSF51351">
    <property type="entry name" value="Triosephosphate isomerase (TIM)"/>
    <property type="match status" value="1"/>
</dbReference>
<reference evidence="4 5" key="1">
    <citation type="journal article" date="2015" name="Nature">
        <title>rRNA introns, odd ribosomes, and small enigmatic genomes across a large radiation of phyla.</title>
        <authorList>
            <person name="Brown C.T."/>
            <person name="Hug L.A."/>
            <person name="Thomas B.C."/>
            <person name="Sharon I."/>
            <person name="Castelle C.J."/>
            <person name="Singh A."/>
            <person name="Wilkins M.J."/>
            <person name="Williams K.H."/>
            <person name="Banfield J.F."/>
        </authorList>
    </citation>
    <scope>NUCLEOTIDE SEQUENCE [LARGE SCALE GENOMIC DNA]</scope>
</reference>
<dbReference type="InterPro" id="IPR013785">
    <property type="entry name" value="Aldolase_TIM"/>
</dbReference>
<dbReference type="PANTHER" id="PTHR21139:SF42">
    <property type="entry name" value="TRIOSEPHOSPHATE ISOMERASE"/>
    <property type="match status" value="1"/>
</dbReference>
<comment type="subcellular location">
    <subcellularLocation>
        <location evidence="3">Cytoplasm</location>
    </subcellularLocation>
</comment>
<keyword evidence="3" id="KW-0324">Glycolysis</keyword>
<dbReference type="GO" id="GO:0046166">
    <property type="term" value="P:glyceraldehyde-3-phosphate biosynthetic process"/>
    <property type="evidence" value="ECO:0007669"/>
    <property type="project" value="TreeGrafter"/>
</dbReference>
<dbReference type="GO" id="GO:0004807">
    <property type="term" value="F:triose-phosphate isomerase activity"/>
    <property type="evidence" value="ECO:0007669"/>
    <property type="project" value="UniProtKB-EC"/>
</dbReference>
<gene>
    <name evidence="4" type="ORF">UU29_C0005G0029</name>
</gene>
<dbReference type="InterPro" id="IPR035990">
    <property type="entry name" value="TIM_sf"/>
</dbReference>
<organism evidence="4 5">
    <name type="scientific">Candidatus Daviesbacteria bacterium GW2011_GWA2_40_9</name>
    <dbReference type="NCBI Taxonomy" id="1618424"/>
    <lineage>
        <taxon>Bacteria</taxon>
        <taxon>Candidatus Daviesiibacteriota</taxon>
    </lineage>
</organism>
<evidence type="ECO:0000313" key="4">
    <source>
        <dbReference type="EMBL" id="KKR83448.1"/>
    </source>
</evidence>
<name>A0A0G0U2X0_9BACT</name>
<evidence type="ECO:0000256" key="1">
    <source>
        <dbReference type="ARBA" id="ARBA00007422"/>
    </source>
</evidence>
<evidence type="ECO:0000313" key="5">
    <source>
        <dbReference type="Proteomes" id="UP000034601"/>
    </source>
</evidence>
<proteinExistence type="inferred from homology"/>
<dbReference type="UniPathway" id="UPA00138"/>
<dbReference type="GO" id="GO:0005829">
    <property type="term" value="C:cytosol"/>
    <property type="evidence" value="ECO:0007669"/>
    <property type="project" value="TreeGrafter"/>
</dbReference>
<comment type="caution">
    <text evidence="4">The sequence shown here is derived from an EMBL/GenBank/DDBJ whole genome shotgun (WGS) entry which is preliminary data.</text>
</comment>
<comment type="subunit">
    <text evidence="3">Homodimer.</text>
</comment>
<dbReference type="GO" id="GO:0006094">
    <property type="term" value="P:gluconeogenesis"/>
    <property type="evidence" value="ECO:0007669"/>
    <property type="project" value="UniProtKB-UniPathway"/>
</dbReference>
<dbReference type="GO" id="GO:0019563">
    <property type="term" value="P:glycerol catabolic process"/>
    <property type="evidence" value="ECO:0007669"/>
    <property type="project" value="TreeGrafter"/>
</dbReference>
<dbReference type="PANTHER" id="PTHR21139">
    <property type="entry name" value="TRIOSEPHOSPHATE ISOMERASE"/>
    <property type="match status" value="1"/>
</dbReference>
<accession>A0A0G0U2X0</accession>
<evidence type="ECO:0000256" key="2">
    <source>
        <dbReference type="ARBA" id="ARBA00023235"/>
    </source>
</evidence>
<dbReference type="EC" id="5.3.1.1" evidence="3"/>
<dbReference type="UniPathway" id="UPA00109">
    <property type="reaction ID" value="UER00189"/>
</dbReference>
<dbReference type="Proteomes" id="UP000034601">
    <property type="component" value="Unassembled WGS sequence"/>
</dbReference>
<dbReference type="PROSITE" id="PS51440">
    <property type="entry name" value="TIM_2"/>
    <property type="match status" value="1"/>
</dbReference>
<keyword evidence="3" id="KW-0963">Cytoplasm</keyword>
<dbReference type="AlphaFoldDB" id="A0A0G0U2X0"/>
<keyword evidence="2 3" id="KW-0413">Isomerase</keyword>
<comment type="similarity">
    <text evidence="1 3">Belongs to the triosephosphate isomerase family.</text>
</comment>
<dbReference type="Gene3D" id="3.20.20.70">
    <property type="entry name" value="Aldolase class I"/>
    <property type="match status" value="2"/>
</dbReference>
<dbReference type="InterPro" id="IPR000652">
    <property type="entry name" value="Triosephosphate_isomerase"/>
</dbReference>
<dbReference type="EMBL" id="LCAB01000005">
    <property type="protein sequence ID" value="KKR83448.1"/>
    <property type="molecule type" value="Genomic_DNA"/>
</dbReference>
<comment type="catalytic activity">
    <reaction evidence="3">
        <text>D-glyceraldehyde 3-phosphate = dihydroxyacetone phosphate</text>
        <dbReference type="Rhea" id="RHEA:18585"/>
        <dbReference type="ChEBI" id="CHEBI:57642"/>
        <dbReference type="ChEBI" id="CHEBI:59776"/>
        <dbReference type="EC" id="5.3.1.1"/>
    </reaction>
</comment>
<sequence>MNKQLWIIANWKSNKNIREALEWIDKVGPELENRLHVKVVVCPAFTDIEEVKKAVLVGNYPLIVGAQDVSPFAEGPYTGEESARILSELVDLAILGHFERRENFGETDQMISEKVQQAKKFNITPLVCVQGKEIKVPEGVNLIAYEPIFAIGSGNPDTPQNAALVAQGLKEQYGEDLEVLYGGSVTSDNSKAFLQQEELSGLLIGKSSLDPEEFVKIVKIAYLI</sequence>